<organism evidence="2">
    <name type="scientific">viral metagenome</name>
    <dbReference type="NCBI Taxonomy" id="1070528"/>
    <lineage>
        <taxon>unclassified sequences</taxon>
        <taxon>metagenomes</taxon>
        <taxon>organismal metagenomes</taxon>
    </lineage>
</organism>
<keyword evidence="1" id="KW-1133">Transmembrane helix</keyword>
<feature type="transmembrane region" description="Helical" evidence="1">
    <location>
        <begin position="40"/>
        <end position="61"/>
    </location>
</feature>
<feature type="transmembrane region" description="Helical" evidence="1">
    <location>
        <begin position="12"/>
        <end position="34"/>
    </location>
</feature>
<protein>
    <submittedName>
        <fullName evidence="2">Uncharacterized protein</fullName>
    </submittedName>
</protein>
<reference evidence="2" key="1">
    <citation type="journal article" date="2020" name="Nature">
        <title>Giant virus diversity and host interactions through global metagenomics.</title>
        <authorList>
            <person name="Schulz F."/>
            <person name="Roux S."/>
            <person name="Paez-Espino D."/>
            <person name="Jungbluth S."/>
            <person name="Walsh D.A."/>
            <person name="Denef V.J."/>
            <person name="McMahon K.D."/>
            <person name="Konstantinidis K.T."/>
            <person name="Eloe-Fadrosh E.A."/>
            <person name="Kyrpides N.C."/>
            <person name="Woyke T."/>
        </authorList>
    </citation>
    <scope>NUCLEOTIDE SEQUENCE</scope>
    <source>
        <strain evidence="2">GVMAG-S-ERX556126-94</strain>
    </source>
</reference>
<evidence type="ECO:0000256" key="1">
    <source>
        <dbReference type="SAM" id="Phobius"/>
    </source>
</evidence>
<accession>A0A6C0FH49</accession>
<dbReference type="AlphaFoldDB" id="A0A6C0FH49"/>
<dbReference type="EMBL" id="MN738838">
    <property type="protein sequence ID" value="QHT38970.1"/>
    <property type="molecule type" value="Genomic_DNA"/>
</dbReference>
<name>A0A6C0FH49_9ZZZZ</name>
<keyword evidence="1" id="KW-0472">Membrane</keyword>
<evidence type="ECO:0000313" key="2">
    <source>
        <dbReference type="EMBL" id="QHT38970.1"/>
    </source>
</evidence>
<proteinExistence type="predicted"/>
<sequence length="75" mass="8464">MDYLKNFSMNNYPIKISIEAFVVALSIVVLGYGIQYVSGISNPLLLLFVTGFLVHLIYDLLGFNKYYCKICTGCK</sequence>
<keyword evidence="1" id="KW-0812">Transmembrane</keyword>